<dbReference type="Gene3D" id="3.30.70.330">
    <property type="match status" value="1"/>
</dbReference>
<dbReference type="STRING" id="1802603.A3F35_00865"/>
<dbReference type="Pfam" id="PF00276">
    <property type="entry name" value="Ribosomal_L23"/>
    <property type="match status" value="1"/>
</dbReference>
<evidence type="ECO:0000256" key="3">
    <source>
        <dbReference type="ARBA" id="ARBA00023274"/>
    </source>
</evidence>
<comment type="function">
    <text evidence="4">One of the early assembly proteins it binds 23S rRNA. One of the proteins that surrounds the polypeptide exit tunnel on the outside of the ribosome. Forms the main docking site for trigger factor binding to the ribosome.</text>
</comment>
<dbReference type="Proteomes" id="UP000178068">
    <property type="component" value="Unassembled WGS sequence"/>
</dbReference>
<reference evidence="5 6" key="1">
    <citation type="journal article" date="2016" name="Nat. Commun.">
        <title>Thousands of microbial genomes shed light on interconnected biogeochemical processes in an aquifer system.</title>
        <authorList>
            <person name="Anantharaman K."/>
            <person name="Brown C.T."/>
            <person name="Hug L.A."/>
            <person name="Sharon I."/>
            <person name="Castelle C.J."/>
            <person name="Probst A.J."/>
            <person name="Thomas B.C."/>
            <person name="Singh A."/>
            <person name="Wilkins M.J."/>
            <person name="Karaoz U."/>
            <person name="Brodie E.L."/>
            <person name="Williams K.H."/>
            <person name="Hubbard S.S."/>
            <person name="Banfield J.F."/>
        </authorList>
    </citation>
    <scope>NUCLEOTIDE SEQUENCE [LARGE SCALE GENOMIC DNA]</scope>
</reference>
<dbReference type="InterPro" id="IPR012678">
    <property type="entry name" value="Ribosomal_uL23/eL15/eS24_sf"/>
</dbReference>
<comment type="subunit">
    <text evidence="4">Part of the 50S ribosomal subunit. Contacts protein L29, and trigger factor when it is bound to the ribosome.</text>
</comment>
<evidence type="ECO:0000256" key="4">
    <source>
        <dbReference type="HAMAP-Rule" id="MF_01369"/>
    </source>
</evidence>
<comment type="similarity">
    <text evidence="1 4">Belongs to the universal ribosomal protein uL23 family.</text>
</comment>
<keyword evidence="2 4" id="KW-0689">Ribosomal protein</keyword>
<dbReference type="PANTHER" id="PTHR11620">
    <property type="entry name" value="60S RIBOSOMAL PROTEIN L23A"/>
    <property type="match status" value="1"/>
</dbReference>
<accession>A0A1G1WMJ7</accession>
<keyword evidence="4" id="KW-0694">RNA-binding</keyword>
<dbReference type="GO" id="GO:0005840">
    <property type="term" value="C:ribosome"/>
    <property type="evidence" value="ECO:0007669"/>
    <property type="project" value="UniProtKB-KW"/>
</dbReference>
<dbReference type="GO" id="GO:0003735">
    <property type="term" value="F:structural constituent of ribosome"/>
    <property type="evidence" value="ECO:0007669"/>
    <property type="project" value="InterPro"/>
</dbReference>
<protein>
    <recommendedName>
        <fullName evidence="4">Large ribosomal subunit protein uL23</fullName>
    </recommendedName>
</protein>
<comment type="caution">
    <text evidence="5">The sequence shown here is derived from an EMBL/GenBank/DDBJ whole genome shotgun (WGS) entry which is preliminary data.</text>
</comment>
<dbReference type="GO" id="GO:0006412">
    <property type="term" value="P:translation"/>
    <property type="evidence" value="ECO:0007669"/>
    <property type="project" value="UniProtKB-UniRule"/>
</dbReference>
<sequence>MSIEVLVRPIISEKSLKEADRGNYTFEVSYASTKESIRKAFKEAFGVDVTKVKTLILKGKTSRVWGRRDRARVSVLKKAIVSLKKGQKLDVFEVKAS</sequence>
<proteinExistence type="inferred from homology"/>
<dbReference type="SUPFAM" id="SSF54189">
    <property type="entry name" value="Ribosomal proteins S24e, L23 and L15e"/>
    <property type="match status" value="1"/>
</dbReference>
<dbReference type="HAMAP" id="MF_01369_B">
    <property type="entry name" value="Ribosomal_uL23_B"/>
    <property type="match status" value="1"/>
</dbReference>
<dbReference type="InterPro" id="IPR013025">
    <property type="entry name" value="Ribosomal_uL23-like"/>
</dbReference>
<dbReference type="EMBL" id="MHCZ01000044">
    <property type="protein sequence ID" value="OGY28965.1"/>
    <property type="molecule type" value="Genomic_DNA"/>
</dbReference>
<dbReference type="GO" id="GO:1990904">
    <property type="term" value="C:ribonucleoprotein complex"/>
    <property type="evidence" value="ECO:0007669"/>
    <property type="project" value="UniProtKB-KW"/>
</dbReference>
<organism evidence="5 6">
    <name type="scientific">Candidatus Woykebacteria bacterium RIFCSPHIGHO2_12_FULL_45_10</name>
    <dbReference type="NCBI Taxonomy" id="1802603"/>
    <lineage>
        <taxon>Bacteria</taxon>
        <taxon>Candidatus Woykeibacteriota</taxon>
    </lineage>
</organism>
<evidence type="ECO:0000313" key="5">
    <source>
        <dbReference type="EMBL" id="OGY28965.1"/>
    </source>
</evidence>
<evidence type="ECO:0000256" key="1">
    <source>
        <dbReference type="ARBA" id="ARBA00006700"/>
    </source>
</evidence>
<keyword evidence="3 4" id="KW-0687">Ribonucleoprotein</keyword>
<dbReference type="AlphaFoldDB" id="A0A1G1WMJ7"/>
<gene>
    <name evidence="4" type="primary">rplW</name>
    <name evidence="5" type="ORF">A3F35_00865</name>
</gene>
<dbReference type="GO" id="GO:0019843">
    <property type="term" value="F:rRNA binding"/>
    <property type="evidence" value="ECO:0007669"/>
    <property type="project" value="UniProtKB-UniRule"/>
</dbReference>
<keyword evidence="4" id="KW-0699">rRNA-binding</keyword>
<evidence type="ECO:0000256" key="2">
    <source>
        <dbReference type="ARBA" id="ARBA00022980"/>
    </source>
</evidence>
<name>A0A1G1WMJ7_9BACT</name>
<evidence type="ECO:0000313" key="6">
    <source>
        <dbReference type="Proteomes" id="UP000178068"/>
    </source>
</evidence>
<dbReference type="InterPro" id="IPR012677">
    <property type="entry name" value="Nucleotide-bd_a/b_plait_sf"/>
</dbReference>